<dbReference type="Pfam" id="PF05656">
    <property type="entry name" value="DUF805"/>
    <property type="match status" value="1"/>
</dbReference>
<accession>A0AAW8CN18</accession>
<feature type="transmembrane region" description="Helical" evidence="1">
    <location>
        <begin position="52"/>
        <end position="74"/>
    </location>
</feature>
<dbReference type="AlphaFoldDB" id="A0AAW8CN18"/>
<keyword evidence="1" id="KW-1133">Transmembrane helix</keyword>
<dbReference type="InterPro" id="IPR008523">
    <property type="entry name" value="DUF805"/>
</dbReference>
<comment type="caution">
    <text evidence="2">The sequence shown here is derived from an EMBL/GenBank/DDBJ whole genome shotgun (WGS) entry which is preliminary data.</text>
</comment>
<dbReference type="PANTHER" id="PTHR34980:SF2">
    <property type="entry name" value="INNER MEMBRANE PROTEIN YHAH-RELATED"/>
    <property type="match status" value="1"/>
</dbReference>
<evidence type="ECO:0000313" key="2">
    <source>
        <dbReference type="EMBL" id="MDP8188063.1"/>
    </source>
</evidence>
<keyword evidence="1" id="KW-0472">Membrane</keyword>
<protein>
    <submittedName>
        <fullName evidence="2">DUF805 domain-containing protein</fullName>
    </submittedName>
</protein>
<feature type="transmembrane region" description="Helical" evidence="1">
    <location>
        <begin position="28"/>
        <end position="46"/>
    </location>
</feature>
<dbReference type="EMBL" id="JASAYJ010000026">
    <property type="protein sequence ID" value="MDP8188063.1"/>
    <property type="molecule type" value="Genomic_DNA"/>
</dbReference>
<organism evidence="2 3">
    <name type="scientific">Pasteurella atlantica</name>
    <dbReference type="NCBI Taxonomy" id="2827233"/>
    <lineage>
        <taxon>Bacteria</taxon>
        <taxon>Pseudomonadati</taxon>
        <taxon>Pseudomonadota</taxon>
        <taxon>Gammaproteobacteria</taxon>
        <taxon>Pasteurellales</taxon>
        <taxon>Pasteurellaceae</taxon>
        <taxon>Pasteurella</taxon>
    </lineage>
</organism>
<dbReference type="RefSeq" id="WP_211599299.1">
    <property type="nucleotide sequence ID" value="NZ_JAGRQI010000028.1"/>
</dbReference>
<reference evidence="2" key="1">
    <citation type="journal article" date="2023" name="Front. Microbiol.">
        <title>Phylogeography and host specificity of Pasteurellaceae pathogenic to sea-farmed fish in the north-east Atlantic.</title>
        <authorList>
            <person name="Gulla S."/>
            <person name="Colquhoun D.J."/>
            <person name="Olsen A.B."/>
            <person name="Spilsberg B."/>
            <person name="Lagesen K."/>
            <person name="Aakesson C.P."/>
            <person name="Strom S."/>
            <person name="Manji F."/>
            <person name="Birkbeck T.H."/>
            <person name="Nilsen H.K."/>
        </authorList>
    </citation>
    <scope>NUCLEOTIDE SEQUENCE</scope>
    <source>
        <strain evidence="2">VIB1234</strain>
    </source>
</reference>
<keyword evidence="1" id="KW-0812">Transmembrane</keyword>
<evidence type="ECO:0000313" key="3">
    <source>
        <dbReference type="Proteomes" id="UP001230466"/>
    </source>
</evidence>
<name>A0AAW8CN18_9PAST</name>
<dbReference type="GO" id="GO:0005886">
    <property type="term" value="C:plasma membrane"/>
    <property type="evidence" value="ECO:0007669"/>
    <property type="project" value="TreeGrafter"/>
</dbReference>
<evidence type="ECO:0000256" key="1">
    <source>
        <dbReference type="SAM" id="Phobius"/>
    </source>
</evidence>
<sequence>MFKTIINHYLHSLKNTLNYKRRATRTELCWFSLISGLIFMLLLQVARITNIHLVYFILRLFSFIIIFPSVSLIVRRLHDLGKSGW</sequence>
<dbReference type="Proteomes" id="UP001230466">
    <property type="component" value="Unassembled WGS sequence"/>
</dbReference>
<dbReference type="PANTHER" id="PTHR34980">
    <property type="entry name" value="INNER MEMBRANE PROTEIN-RELATED-RELATED"/>
    <property type="match status" value="1"/>
</dbReference>
<proteinExistence type="predicted"/>
<gene>
    <name evidence="2" type="ORF">QJU78_09865</name>
</gene>